<reference evidence="2 3" key="1">
    <citation type="journal article" date="2015" name="Genome Biol.">
        <title>Comparative genomics of Steinernema reveals deeply conserved gene regulatory networks.</title>
        <authorList>
            <person name="Dillman A.R."/>
            <person name="Macchietto M."/>
            <person name="Porter C.F."/>
            <person name="Rogers A."/>
            <person name="Williams B."/>
            <person name="Antoshechkin I."/>
            <person name="Lee M.M."/>
            <person name="Goodwin Z."/>
            <person name="Lu X."/>
            <person name="Lewis E.E."/>
            <person name="Goodrich-Blair H."/>
            <person name="Stock S.P."/>
            <person name="Adams B.J."/>
            <person name="Sternberg P.W."/>
            <person name="Mortazavi A."/>
        </authorList>
    </citation>
    <scope>NUCLEOTIDE SEQUENCE [LARGE SCALE GENOMIC DNA]</scope>
    <source>
        <strain evidence="2 3">ALL</strain>
    </source>
</reference>
<evidence type="ECO:0000256" key="1">
    <source>
        <dbReference type="SAM" id="MobiDB-lite"/>
    </source>
</evidence>
<protein>
    <submittedName>
        <fullName evidence="2">Uncharacterized protein</fullName>
    </submittedName>
</protein>
<sequence>MTNSSHRIFCQCQLQQLDDHADLGILPGQQETLVERPPLNEWLGHVADRSQEGCHRPLGESQRHRAHQIRHSFRFIIRSPRNDQDASVPGTHHRRQLGRLLLVRSFRVLSHRAFFFRSYRNRVQRVEVREEAQQDRQPIPTKKRIGSPFISEFSPFS</sequence>
<accession>A0A4U5MEX3</accession>
<reference evidence="2 3" key="2">
    <citation type="journal article" date="2019" name="G3 (Bethesda)">
        <title>Hybrid Assembly of the Genome of the Entomopathogenic Nematode Steinernema carpocapsae Identifies the X-Chromosome.</title>
        <authorList>
            <person name="Serra L."/>
            <person name="Macchietto M."/>
            <person name="Macias-Munoz A."/>
            <person name="McGill C.J."/>
            <person name="Rodriguez I.M."/>
            <person name="Rodriguez B."/>
            <person name="Murad R."/>
            <person name="Mortazavi A."/>
        </authorList>
    </citation>
    <scope>NUCLEOTIDE SEQUENCE [LARGE SCALE GENOMIC DNA]</scope>
    <source>
        <strain evidence="2 3">ALL</strain>
    </source>
</reference>
<proteinExistence type="predicted"/>
<dbReference type="Proteomes" id="UP000298663">
    <property type="component" value="Unassembled WGS sequence"/>
</dbReference>
<dbReference type="EMBL" id="AZBU02000008">
    <property type="protein sequence ID" value="TKR67662.1"/>
    <property type="molecule type" value="Genomic_DNA"/>
</dbReference>
<evidence type="ECO:0000313" key="2">
    <source>
        <dbReference type="EMBL" id="TKR67662.1"/>
    </source>
</evidence>
<feature type="region of interest" description="Disordered" evidence="1">
    <location>
        <begin position="127"/>
        <end position="157"/>
    </location>
</feature>
<dbReference type="AlphaFoldDB" id="A0A4U5MEX3"/>
<evidence type="ECO:0000313" key="3">
    <source>
        <dbReference type="Proteomes" id="UP000298663"/>
    </source>
</evidence>
<gene>
    <name evidence="2" type="ORF">L596_023779</name>
</gene>
<name>A0A4U5MEX3_STECR</name>
<organism evidence="2 3">
    <name type="scientific">Steinernema carpocapsae</name>
    <name type="common">Entomopathogenic nematode</name>
    <dbReference type="NCBI Taxonomy" id="34508"/>
    <lineage>
        <taxon>Eukaryota</taxon>
        <taxon>Metazoa</taxon>
        <taxon>Ecdysozoa</taxon>
        <taxon>Nematoda</taxon>
        <taxon>Chromadorea</taxon>
        <taxon>Rhabditida</taxon>
        <taxon>Tylenchina</taxon>
        <taxon>Panagrolaimomorpha</taxon>
        <taxon>Strongyloidoidea</taxon>
        <taxon>Steinernematidae</taxon>
        <taxon>Steinernema</taxon>
    </lineage>
</organism>
<keyword evidence="3" id="KW-1185">Reference proteome</keyword>
<dbReference type="OrthoDB" id="9986177at2759"/>
<comment type="caution">
    <text evidence="2">The sequence shown here is derived from an EMBL/GenBank/DDBJ whole genome shotgun (WGS) entry which is preliminary data.</text>
</comment>